<protein>
    <submittedName>
        <fullName evidence="2">Uncharacterized protein</fullName>
    </submittedName>
</protein>
<name>J9AXI8_WUCBA</name>
<dbReference type="EMBL" id="ADBV01005590">
    <property type="protein sequence ID" value="EJW79330.1"/>
    <property type="molecule type" value="Genomic_DNA"/>
</dbReference>
<reference evidence="3" key="1">
    <citation type="submission" date="2012-08" db="EMBL/GenBank/DDBJ databases">
        <title>The Genome Sequence of Wuchereria bancrofti.</title>
        <authorList>
            <person name="Nutman T.B."/>
            <person name="Fink D.L."/>
            <person name="Russ C."/>
            <person name="Young S."/>
            <person name="Zeng Q."/>
            <person name="Koehrsen M."/>
            <person name="Alvarado L."/>
            <person name="Berlin A."/>
            <person name="Chapman S.B."/>
            <person name="Chen Z."/>
            <person name="Freedman E."/>
            <person name="Gellesch M."/>
            <person name="Goldberg J."/>
            <person name="Griggs A."/>
            <person name="Gujja S."/>
            <person name="Heilman E.R."/>
            <person name="Heiman D."/>
            <person name="Hepburn T."/>
            <person name="Howarth C."/>
            <person name="Jen D."/>
            <person name="Larson L."/>
            <person name="Lewis B."/>
            <person name="Mehta T."/>
            <person name="Park D."/>
            <person name="Pearson M."/>
            <person name="Roberts A."/>
            <person name="Saif S."/>
            <person name="Shea T."/>
            <person name="Shenoy N."/>
            <person name="Sisk P."/>
            <person name="Stolte C."/>
            <person name="Sykes S."/>
            <person name="Walk T."/>
            <person name="White J."/>
            <person name="Yandava C."/>
            <person name="Haas B."/>
            <person name="Henn M.R."/>
            <person name="Nusbaum C."/>
            <person name="Birren B."/>
        </authorList>
    </citation>
    <scope>NUCLEOTIDE SEQUENCE [LARGE SCALE GENOMIC DNA]</scope>
    <source>
        <strain evidence="3">NA</strain>
    </source>
</reference>
<feature type="region of interest" description="Disordered" evidence="1">
    <location>
        <begin position="1"/>
        <end position="30"/>
    </location>
</feature>
<dbReference type="Proteomes" id="UP000004810">
    <property type="component" value="Unassembled WGS sequence"/>
</dbReference>
<organism evidence="2 3">
    <name type="scientific">Wuchereria bancrofti</name>
    <dbReference type="NCBI Taxonomy" id="6293"/>
    <lineage>
        <taxon>Eukaryota</taxon>
        <taxon>Metazoa</taxon>
        <taxon>Ecdysozoa</taxon>
        <taxon>Nematoda</taxon>
        <taxon>Chromadorea</taxon>
        <taxon>Rhabditida</taxon>
        <taxon>Spirurina</taxon>
        <taxon>Spiruromorpha</taxon>
        <taxon>Filarioidea</taxon>
        <taxon>Onchocercidae</taxon>
        <taxon>Wuchereria</taxon>
    </lineage>
</organism>
<comment type="caution">
    <text evidence="2">The sequence shown here is derived from an EMBL/GenBank/DDBJ whole genome shotgun (WGS) entry which is preliminary data.</text>
</comment>
<evidence type="ECO:0000313" key="3">
    <source>
        <dbReference type="Proteomes" id="UP000004810"/>
    </source>
</evidence>
<feature type="compositionally biased region" description="Polar residues" evidence="1">
    <location>
        <begin position="1"/>
        <end position="11"/>
    </location>
</feature>
<accession>J9AXI8</accession>
<evidence type="ECO:0000256" key="1">
    <source>
        <dbReference type="SAM" id="MobiDB-lite"/>
    </source>
</evidence>
<dbReference type="AlphaFoldDB" id="J9AXI8"/>
<evidence type="ECO:0000313" key="2">
    <source>
        <dbReference type="EMBL" id="EJW79330.1"/>
    </source>
</evidence>
<proteinExistence type="predicted"/>
<sequence length="100" mass="11672">MTLGMSHTSVRTSHRFSLKKPPNGLQYDSPIGTEKISRELLPPKHKLSRVKLRFRKVRTINSKSPDPLQNQMKTRWYNLRNWKNQADDLLTLAYNSPQPS</sequence>
<gene>
    <name evidence="2" type="ORF">WUBG_09761</name>
</gene>